<dbReference type="EMBL" id="PHUF01000002">
    <property type="protein sequence ID" value="PKB24880.1"/>
    <property type="molecule type" value="Genomic_DNA"/>
</dbReference>
<evidence type="ECO:0000256" key="3">
    <source>
        <dbReference type="ARBA" id="ARBA00023125"/>
    </source>
</evidence>
<dbReference type="InterPro" id="IPR011006">
    <property type="entry name" value="CheY-like_superfamily"/>
</dbReference>
<dbReference type="InterPro" id="IPR039420">
    <property type="entry name" value="WalR-like"/>
</dbReference>
<keyword evidence="1" id="KW-0597">Phosphoprotein</keyword>
<dbReference type="GO" id="GO:0032993">
    <property type="term" value="C:protein-DNA complex"/>
    <property type="evidence" value="ECO:0007669"/>
    <property type="project" value="TreeGrafter"/>
</dbReference>
<dbReference type="GO" id="GO:0006355">
    <property type="term" value="P:regulation of DNA-templated transcription"/>
    <property type="evidence" value="ECO:0007669"/>
    <property type="project" value="InterPro"/>
</dbReference>
<dbReference type="SUPFAM" id="SSF46894">
    <property type="entry name" value="C-terminal effector domain of the bipartite response regulators"/>
    <property type="match status" value="1"/>
</dbReference>
<sequence>MTSPTTILLTAPSPLLVDDLRNQRPDWLVVPLSDIVPDSLAGELWAFIDWVCPTMSGLEMCRRLREAEPTRRSHLTMVLDDPDPDARRRALQAGADDYIVGTLDAAQVIQRVDRKTGGPQPVRQRFVNGPVAIDVSAHQVRVNGTIVALRPNEFRLLAHFMEYPDQVFSRTALIDRLGKDGDALDERTVDVWVGRLRRALTEHGAPDPLRTVRSLGYVMDSQES</sequence>
<accession>A0A2N0I116</accession>
<proteinExistence type="predicted"/>
<keyword evidence="9" id="KW-1185">Reference proteome</keyword>
<dbReference type="RefSeq" id="WP_100865388.1">
    <property type="nucleotide sequence ID" value="NZ_PHUF01000002.1"/>
</dbReference>
<dbReference type="GO" id="GO:0005829">
    <property type="term" value="C:cytosol"/>
    <property type="evidence" value="ECO:0007669"/>
    <property type="project" value="TreeGrafter"/>
</dbReference>
<dbReference type="Gene3D" id="1.10.10.10">
    <property type="entry name" value="Winged helix-like DNA-binding domain superfamily/Winged helix DNA-binding domain"/>
    <property type="match status" value="1"/>
</dbReference>
<protein>
    <submittedName>
        <fullName evidence="8">Two-component system phosphate regulon response regulator PhoB</fullName>
    </submittedName>
</protein>
<evidence type="ECO:0000256" key="2">
    <source>
        <dbReference type="ARBA" id="ARBA00023012"/>
    </source>
</evidence>
<evidence type="ECO:0000256" key="4">
    <source>
        <dbReference type="PROSITE-ProRule" id="PRU00169"/>
    </source>
</evidence>
<dbReference type="SUPFAM" id="SSF52172">
    <property type="entry name" value="CheY-like"/>
    <property type="match status" value="1"/>
</dbReference>
<evidence type="ECO:0000259" key="6">
    <source>
        <dbReference type="PROSITE" id="PS50110"/>
    </source>
</evidence>
<reference evidence="8 9" key="1">
    <citation type="submission" date="2017-11" db="EMBL/GenBank/DDBJ databases">
        <title>Genomic Encyclopedia of Type Strains, Phase III (KMG-III): the genomes of soil and plant-associated and newly described type strains.</title>
        <authorList>
            <person name="Whitman W."/>
        </authorList>
    </citation>
    <scope>NUCLEOTIDE SEQUENCE [LARGE SCALE GENOMIC DNA]</scope>
    <source>
        <strain evidence="8 9">CGMCC 1.12274</strain>
    </source>
</reference>
<name>A0A2N0I116_9SPHN</name>
<dbReference type="PANTHER" id="PTHR48111:SF40">
    <property type="entry name" value="PHOSPHATE REGULON TRANSCRIPTIONAL REGULATORY PROTEIN PHOB"/>
    <property type="match status" value="1"/>
</dbReference>
<keyword evidence="2" id="KW-0902">Two-component regulatory system</keyword>
<dbReference type="Proteomes" id="UP000232587">
    <property type="component" value="Unassembled WGS sequence"/>
</dbReference>
<dbReference type="Gene3D" id="3.40.50.2300">
    <property type="match status" value="1"/>
</dbReference>
<dbReference type="GO" id="GO:0000156">
    <property type="term" value="F:phosphorelay response regulator activity"/>
    <property type="evidence" value="ECO:0007669"/>
    <property type="project" value="TreeGrafter"/>
</dbReference>
<dbReference type="SMART" id="SM00862">
    <property type="entry name" value="Trans_reg_C"/>
    <property type="match status" value="1"/>
</dbReference>
<feature type="domain" description="OmpR/PhoB-type" evidence="7">
    <location>
        <begin position="123"/>
        <end position="221"/>
    </location>
</feature>
<feature type="domain" description="Response regulatory" evidence="6">
    <location>
        <begin position="1"/>
        <end position="116"/>
    </location>
</feature>
<gene>
    <name evidence="8" type="ORF">B0I00_0059</name>
</gene>
<dbReference type="InterPro" id="IPR001867">
    <property type="entry name" value="OmpR/PhoB-type_DNA-bd"/>
</dbReference>
<organism evidence="8 9">
    <name type="scientific">Novosphingobium kunmingense</name>
    <dbReference type="NCBI Taxonomy" id="1211806"/>
    <lineage>
        <taxon>Bacteria</taxon>
        <taxon>Pseudomonadati</taxon>
        <taxon>Pseudomonadota</taxon>
        <taxon>Alphaproteobacteria</taxon>
        <taxon>Sphingomonadales</taxon>
        <taxon>Sphingomonadaceae</taxon>
        <taxon>Novosphingobium</taxon>
    </lineage>
</organism>
<evidence type="ECO:0000259" key="7">
    <source>
        <dbReference type="PROSITE" id="PS51755"/>
    </source>
</evidence>
<dbReference type="InterPro" id="IPR036388">
    <property type="entry name" value="WH-like_DNA-bd_sf"/>
</dbReference>
<feature type="DNA-binding region" description="OmpR/PhoB-type" evidence="5">
    <location>
        <begin position="123"/>
        <end position="221"/>
    </location>
</feature>
<dbReference type="InterPro" id="IPR016032">
    <property type="entry name" value="Sig_transdc_resp-reg_C-effctor"/>
</dbReference>
<dbReference type="InterPro" id="IPR001789">
    <property type="entry name" value="Sig_transdc_resp-reg_receiver"/>
</dbReference>
<evidence type="ECO:0000256" key="1">
    <source>
        <dbReference type="ARBA" id="ARBA00022553"/>
    </source>
</evidence>
<evidence type="ECO:0000256" key="5">
    <source>
        <dbReference type="PROSITE-ProRule" id="PRU01091"/>
    </source>
</evidence>
<dbReference type="GO" id="GO:0000976">
    <property type="term" value="F:transcription cis-regulatory region binding"/>
    <property type="evidence" value="ECO:0007669"/>
    <property type="project" value="TreeGrafter"/>
</dbReference>
<keyword evidence="3 5" id="KW-0238">DNA-binding</keyword>
<evidence type="ECO:0000313" key="9">
    <source>
        <dbReference type="Proteomes" id="UP000232587"/>
    </source>
</evidence>
<dbReference type="PROSITE" id="PS50110">
    <property type="entry name" value="RESPONSE_REGULATORY"/>
    <property type="match status" value="1"/>
</dbReference>
<dbReference type="Pfam" id="PF00486">
    <property type="entry name" value="Trans_reg_C"/>
    <property type="match status" value="1"/>
</dbReference>
<dbReference type="CDD" id="cd00383">
    <property type="entry name" value="trans_reg_C"/>
    <property type="match status" value="1"/>
</dbReference>
<dbReference type="PROSITE" id="PS51755">
    <property type="entry name" value="OMPR_PHOB"/>
    <property type="match status" value="1"/>
</dbReference>
<dbReference type="AlphaFoldDB" id="A0A2N0I116"/>
<comment type="caution">
    <text evidence="4">Lacks conserved residue(s) required for the propagation of feature annotation.</text>
</comment>
<comment type="caution">
    <text evidence="8">The sequence shown here is derived from an EMBL/GenBank/DDBJ whole genome shotgun (WGS) entry which is preliminary data.</text>
</comment>
<dbReference type="PANTHER" id="PTHR48111">
    <property type="entry name" value="REGULATOR OF RPOS"/>
    <property type="match status" value="1"/>
</dbReference>
<dbReference type="OrthoDB" id="9802426at2"/>
<evidence type="ECO:0000313" key="8">
    <source>
        <dbReference type="EMBL" id="PKB24880.1"/>
    </source>
</evidence>